<dbReference type="Pfam" id="PF14525">
    <property type="entry name" value="AraC_binding_2"/>
    <property type="match status" value="1"/>
</dbReference>
<dbReference type="AlphaFoldDB" id="A0A5C4MB95"/>
<protein>
    <submittedName>
        <fullName evidence="5">AraC family transcriptional regulator</fullName>
    </submittedName>
</protein>
<dbReference type="PANTHER" id="PTHR46796:SF12">
    <property type="entry name" value="HTH-TYPE DNA-BINDING TRANSCRIPTIONAL ACTIVATOR EUTR"/>
    <property type="match status" value="1"/>
</dbReference>
<dbReference type="EMBL" id="VDFW01000002">
    <property type="protein sequence ID" value="TNC29180.1"/>
    <property type="molecule type" value="Genomic_DNA"/>
</dbReference>
<comment type="caution">
    <text evidence="5">The sequence shown here is derived from an EMBL/GenBank/DDBJ whole genome shotgun (WGS) entry which is preliminary data.</text>
</comment>
<dbReference type="InterPro" id="IPR035418">
    <property type="entry name" value="AraC-bd_2"/>
</dbReference>
<dbReference type="PANTHER" id="PTHR46796">
    <property type="entry name" value="HTH-TYPE TRANSCRIPTIONAL ACTIVATOR RHAS-RELATED"/>
    <property type="match status" value="1"/>
</dbReference>
<dbReference type="InterPro" id="IPR018060">
    <property type="entry name" value="HTH_AraC"/>
</dbReference>
<dbReference type="Gene3D" id="1.10.10.60">
    <property type="entry name" value="Homeodomain-like"/>
    <property type="match status" value="1"/>
</dbReference>
<keyword evidence="6" id="KW-1185">Reference proteome</keyword>
<evidence type="ECO:0000259" key="4">
    <source>
        <dbReference type="PROSITE" id="PS01124"/>
    </source>
</evidence>
<proteinExistence type="predicted"/>
<feature type="domain" description="HTH araC/xylS-type" evidence="4">
    <location>
        <begin position="214"/>
        <end position="317"/>
    </location>
</feature>
<organism evidence="5 6">
    <name type="scientific">Amycolatopsis alkalitolerans</name>
    <dbReference type="NCBI Taxonomy" id="2547244"/>
    <lineage>
        <taxon>Bacteria</taxon>
        <taxon>Bacillati</taxon>
        <taxon>Actinomycetota</taxon>
        <taxon>Actinomycetes</taxon>
        <taxon>Pseudonocardiales</taxon>
        <taxon>Pseudonocardiaceae</taxon>
        <taxon>Amycolatopsis</taxon>
    </lineage>
</organism>
<gene>
    <name evidence="5" type="ORF">FG385_03595</name>
</gene>
<accession>A0A5C4MB95</accession>
<dbReference type="RefSeq" id="WP_139095124.1">
    <property type="nucleotide sequence ID" value="NZ_VDFW01000002.1"/>
</dbReference>
<dbReference type="Proteomes" id="UP000305546">
    <property type="component" value="Unassembled WGS sequence"/>
</dbReference>
<dbReference type="InterPro" id="IPR009057">
    <property type="entry name" value="Homeodomain-like_sf"/>
</dbReference>
<dbReference type="GO" id="GO:0003700">
    <property type="term" value="F:DNA-binding transcription factor activity"/>
    <property type="evidence" value="ECO:0007669"/>
    <property type="project" value="InterPro"/>
</dbReference>
<evidence type="ECO:0000256" key="3">
    <source>
        <dbReference type="ARBA" id="ARBA00023163"/>
    </source>
</evidence>
<dbReference type="SUPFAM" id="SSF46689">
    <property type="entry name" value="Homeodomain-like"/>
    <property type="match status" value="1"/>
</dbReference>
<keyword evidence="2" id="KW-0238">DNA-binding</keyword>
<name>A0A5C4MB95_9PSEU</name>
<dbReference type="InterPro" id="IPR018062">
    <property type="entry name" value="HTH_AraC-typ_CS"/>
</dbReference>
<evidence type="ECO:0000256" key="1">
    <source>
        <dbReference type="ARBA" id="ARBA00023015"/>
    </source>
</evidence>
<sequence length="325" mass="34777">MGHLDARGPGHAITDPGEASSILEAAYAPNSLTMMGRAARLELRLATTRLPHADVGAVRISGDIRLEAPSPRTCCVVLRPVRGGVTISCAGRETLRVSPGALVFLPPGPFLRYEEWGPDTRLTTLRIDNAVVSAHHPLEAEHVLHESAGPLPVDLRDDGARALAWVMHLLTAEMQRPSGALTSGPVADHLSGFALGSVLSAVGRDTAVPSPAKSRILRRALAAAEAQAVPSIPDLAKAAAVSVRTLQEVFRTELGTTPAAHLRSVRLRRAHEDLLRGDHSHTTIEAVAHRWGFTNYGRFARHYRTQYGTNPAATLRRRQPGGASS</sequence>
<dbReference type="PROSITE" id="PS00041">
    <property type="entry name" value="HTH_ARAC_FAMILY_1"/>
    <property type="match status" value="1"/>
</dbReference>
<dbReference type="OrthoDB" id="5464689at2"/>
<evidence type="ECO:0000313" key="6">
    <source>
        <dbReference type="Proteomes" id="UP000305546"/>
    </source>
</evidence>
<dbReference type="GO" id="GO:0043565">
    <property type="term" value="F:sequence-specific DNA binding"/>
    <property type="evidence" value="ECO:0007669"/>
    <property type="project" value="InterPro"/>
</dbReference>
<dbReference type="SMART" id="SM00342">
    <property type="entry name" value="HTH_ARAC"/>
    <property type="match status" value="1"/>
</dbReference>
<keyword evidence="3" id="KW-0804">Transcription</keyword>
<keyword evidence="1" id="KW-0805">Transcription regulation</keyword>
<reference evidence="5 6" key="1">
    <citation type="submission" date="2019-06" db="EMBL/GenBank/DDBJ databases">
        <title>Amycolatopsis alkalitolerans sp. nov., isolated from Gastrodia elata Blume.</title>
        <authorList>
            <person name="Narsing Rao M.P."/>
            <person name="Li W.J."/>
        </authorList>
    </citation>
    <scope>NUCLEOTIDE SEQUENCE [LARGE SCALE GENOMIC DNA]</scope>
    <source>
        <strain evidence="5 6">SYSUP0005</strain>
    </source>
</reference>
<evidence type="ECO:0000313" key="5">
    <source>
        <dbReference type="EMBL" id="TNC29180.1"/>
    </source>
</evidence>
<dbReference type="PROSITE" id="PS01124">
    <property type="entry name" value="HTH_ARAC_FAMILY_2"/>
    <property type="match status" value="1"/>
</dbReference>
<dbReference type="Pfam" id="PF12833">
    <property type="entry name" value="HTH_18"/>
    <property type="match status" value="1"/>
</dbReference>
<evidence type="ECO:0000256" key="2">
    <source>
        <dbReference type="ARBA" id="ARBA00023125"/>
    </source>
</evidence>
<dbReference type="InterPro" id="IPR050204">
    <property type="entry name" value="AraC_XylS_family_regulators"/>
</dbReference>